<keyword evidence="4 5" id="KW-0732">Signal</keyword>
<dbReference type="InterPro" id="IPR006127">
    <property type="entry name" value="ZnuA-like"/>
</dbReference>
<organism evidence="6 7">
    <name type="scientific">Streptomyces silvisoli</name>
    <dbReference type="NCBI Taxonomy" id="3034235"/>
    <lineage>
        <taxon>Bacteria</taxon>
        <taxon>Bacillati</taxon>
        <taxon>Actinomycetota</taxon>
        <taxon>Actinomycetes</taxon>
        <taxon>Kitasatosporales</taxon>
        <taxon>Streptomycetaceae</taxon>
        <taxon>Streptomyces</taxon>
    </lineage>
</organism>
<dbReference type="Proteomes" id="UP001216579">
    <property type="component" value="Unassembled WGS sequence"/>
</dbReference>
<accession>A0ABT5ZGT2</accession>
<proteinExistence type="predicted"/>
<evidence type="ECO:0000256" key="4">
    <source>
        <dbReference type="ARBA" id="ARBA00022729"/>
    </source>
</evidence>
<evidence type="ECO:0000256" key="2">
    <source>
        <dbReference type="ARBA" id="ARBA00022448"/>
    </source>
</evidence>
<evidence type="ECO:0000256" key="5">
    <source>
        <dbReference type="SAM" id="SignalP"/>
    </source>
</evidence>
<reference evidence="6 7" key="1">
    <citation type="submission" date="2023-03" db="EMBL/GenBank/DDBJ databases">
        <title>Draft genome sequence of Streptomyces sp. RB6PN23 isolated from peat swamp forest in Thailand.</title>
        <authorList>
            <person name="Klaysubun C."/>
            <person name="Duangmal K."/>
        </authorList>
    </citation>
    <scope>NUCLEOTIDE SEQUENCE [LARGE SCALE GENOMIC DNA]</scope>
    <source>
        <strain evidence="6 7">RB6PN23</strain>
    </source>
</reference>
<dbReference type="EMBL" id="JARJBC010000003">
    <property type="protein sequence ID" value="MDF3288820.1"/>
    <property type="molecule type" value="Genomic_DNA"/>
</dbReference>
<evidence type="ECO:0000313" key="7">
    <source>
        <dbReference type="Proteomes" id="UP001216579"/>
    </source>
</evidence>
<dbReference type="RefSeq" id="WP_276092558.1">
    <property type="nucleotide sequence ID" value="NZ_JARJBC010000003.1"/>
</dbReference>
<keyword evidence="3" id="KW-0479">Metal-binding</keyword>
<keyword evidence="7" id="KW-1185">Reference proteome</keyword>
<evidence type="ECO:0000256" key="1">
    <source>
        <dbReference type="ARBA" id="ARBA00004196"/>
    </source>
</evidence>
<feature type="chain" id="PRO_5045054094" evidence="5">
    <location>
        <begin position="33"/>
        <end position="321"/>
    </location>
</feature>
<comment type="subcellular location">
    <subcellularLocation>
        <location evidence="1">Cell envelope</location>
    </subcellularLocation>
</comment>
<dbReference type="PANTHER" id="PTHR42953:SF1">
    <property type="entry name" value="METAL-BINDING PROTEIN HI_0362-RELATED"/>
    <property type="match status" value="1"/>
</dbReference>
<feature type="signal peptide" evidence="5">
    <location>
        <begin position="1"/>
        <end position="32"/>
    </location>
</feature>
<sequence>MSAAPASRPARSSIRTGLIAAVVALTAVTATACSSSSSKTGAASTGKTIQVVAAENEYADAVSQIGGQYVSVTGIMSNPNTDPHTFEANPKVAHTVSSAQLIVQNGVGYDDFMGKIEQASSNSHRQVIDVQKLLGLPDSTPNPHLWFKPTTMPAVAKAIAADLSAMDPSHKADFDANAAKFDNSLQPWNQAISQLKASAPGAAVATTEPVADYLLDALGFKNLTPWAFQADVMNGTDPSPQDVATEKALFIQHKAKVFVYNQQVTDSLTQSLMTLAKQNNIPVVGVYETMPTPGYTYQSWMNAEVSALRNAVANGKSAPTL</sequence>
<dbReference type="SUPFAM" id="SSF53807">
    <property type="entry name" value="Helical backbone' metal receptor"/>
    <property type="match status" value="1"/>
</dbReference>
<dbReference type="Gene3D" id="3.40.50.1980">
    <property type="entry name" value="Nitrogenase molybdenum iron protein domain"/>
    <property type="match status" value="2"/>
</dbReference>
<protein>
    <submittedName>
        <fullName evidence="6">Zinc ABC transporter substrate-binding protein</fullName>
    </submittedName>
</protein>
<dbReference type="InterPro" id="IPR050492">
    <property type="entry name" value="Bact_metal-bind_prot9"/>
</dbReference>
<keyword evidence="2" id="KW-0813">Transport</keyword>
<dbReference type="Pfam" id="PF01297">
    <property type="entry name" value="ZnuA"/>
    <property type="match status" value="1"/>
</dbReference>
<evidence type="ECO:0000256" key="3">
    <source>
        <dbReference type="ARBA" id="ARBA00022723"/>
    </source>
</evidence>
<evidence type="ECO:0000313" key="6">
    <source>
        <dbReference type="EMBL" id="MDF3288820.1"/>
    </source>
</evidence>
<gene>
    <name evidence="6" type="ORF">P3G67_06150</name>
</gene>
<comment type="caution">
    <text evidence="6">The sequence shown here is derived from an EMBL/GenBank/DDBJ whole genome shotgun (WGS) entry which is preliminary data.</text>
</comment>
<name>A0ABT5ZGT2_9ACTN</name>
<dbReference type="PANTHER" id="PTHR42953">
    <property type="entry name" value="HIGH-AFFINITY ZINC UPTAKE SYSTEM PROTEIN ZNUA-RELATED"/>
    <property type="match status" value="1"/>
</dbReference>